<dbReference type="CDD" id="cd01335">
    <property type="entry name" value="Radical_SAM"/>
    <property type="match status" value="1"/>
</dbReference>
<dbReference type="SFLD" id="SFLDS00029">
    <property type="entry name" value="Radical_SAM"/>
    <property type="match status" value="1"/>
</dbReference>
<keyword evidence="1" id="KW-0479">Metal-binding</keyword>
<accession>A0A5C6RUX8</accession>
<proteinExistence type="predicted"/>
<dbReference type="SFLD" id="SFLDG01084">
    <property type="entry name" value="Uncharacterised_Radical_SAM_Su"/>
    <property type="match status" value="1"/>
</dbReference>
<dbReference type="GO" id="GO:0046872">
    <property type="term" value="F:metal ion binding"/>
    <property type="evidence" value="ECO:0007669"/>
    <property type="project" value="UniProtKB-KW"/>
</dbReference>
<gene>
    <name evidence="5" type="ORF">FRY74_04825</name>
</gene>
<reference evidence="5 6" key="1">
    <citation type="submission" date="2019-08" db="EMBL/GenBank/DDBJ databases">
        <title>Genome of Vicingus serpentipes NCIMB 15042.</title>
        <authorList>
            <person name="Bowman J.P."/>
        </authorList>
    </citation>
    <scope>NUCLEOTIDE SEQUENCE [LARGE SCALE GENOMIC DNA]</scope>
    <source>
        <strain evidence="5 6">NCIMB 15042</strain>
    </source>
</reference>
<keyword evidence="3" id="KW-0411">Iron-sulfur</keyword>
<keyword evidence="6" id="KW-1185">Reference proteome</keyword>
<dbReference type="Gene3D" id="3.80.30.30">
    <property type="match status" value="1"/>
</dbReference>
<feature type="domain" description="Radical SAM core" evidence="4">
    <location>
        <begin position="51"/>
        <end position="291"/>
    </location>
</feature>
<dbReference type="EMBL" id="VOOS01000002">
    <property type="protein sequence ID" value="TXB65897.1"/>
    <property type="molecule type" value="Genomic_DNA"/>
</dbReference>
<comment type="caution">
    <text evidence="5">The sequence shown here is derived from an EMBL/GenBank/DDBJ whole genome shotgun (WGS) entry which is preliminary data.</text>
</comment>
<organism evidence="5 6">
    <name type="scientific">Vicingus serpentipes</name>
    <dbReference type="NCBI Taxonomy" id="1926625"/>
    <lineage>
        <taxon>Bacteria</taxon>
        <taxon>Pseudomonadati</taxon>
        <taxon>Bacteroidota</taxon>
        <taxon>Flavobacteriia</taxon>
        <taxon>Flavobacteriales</taxon>
        <taxon>Vicingaceae</taxon>
        <taxon>Vicingus</taxon>
    </lineage>
</organism>
<dbReference type="InterPro" id="IPR058240">
    <property type="entry name" value="rSAM_sf"/>
</dbReference>
<evidence type="ECO:0000256" key="1">
    <source>
        <dbReference type="ARBA" id="ARBA00022723"/>
    </source>
</evidence>
<dbReference type="PANTHER" id="PTHR43432">
    <property type="entry name" value="SLR0285 PROTEIN"/>
    <property type="match status" value="1"/>
</dbReference>
<dbReference type="AlphaFoldDB" id="A0A5C6RUX8"/>
<dbReference type="RefSeq" id="WP_147099174.1">
    <property type="nucleotide sequence ID" value="NZ_VOOS01000002.1"/>
</dbReference>
<evidence type="ECO:0000259" key="4">
    <source>
        <dbReference type="PROSITE" id="PS51918"/>
    </source>
</evidence>
<dbReference type="Proteomes" id="UP000321721">
    <property type="component" value="Unassembled WGS sequence"/>
</dbReference>
<evidence type="ECO:0000313" key="6">
    <source>
        <dbReference type="Proteomes" id="UP000321721"/>
    </source>
</evidence>
<keyword evidence="2" id="KW-0408">Iron</keyword>
<dbReference type="OrthoDB" id="9785699at2"/>
<dbReference type="InterPro" id="IPR007197">
    <property type="entry name" value="rSAM"/>
</dbReference>
<dbReference type="Pfam" id="PF04055">
    <property type="entry name" value="Radical_SAM"/>
    <property type="match status" value="1"/>
</dbReference>
<dbReference type="NCBIfam" id="NF033668">
    <property type="entry name" value="rSAM_PA0069"/>
    <property type="match status" value="1"/>
</dbReference>
<evidence type="ECO:0000313" key="5">
    <source>
        <dbReference type="EMBL" id="TXB65897.1"/>
    </source>
</evidence>
<evidence type="ECO:0000256" key="3">
    <source>
        <dbReference type="ARBA" id="ARBA00023014"/>
    </source>
</evidence>
<evidence type="ECO:0000256" key="2">
    <source>
        <dbReference type="ARBA" id="ARBA00023004"/>
    </source>
</evidence>
<name>A0A5C6RUX8_9FLAO</name>
<dbReference type="PANTHER" id="PTHR43432:SF3">
    <property type="entry name" value="SLR0285 PROTEIN"/>
    <property type="match status" value="1"/>
</dbReference>
<dbReference type="SMART" id="SM00729">
    <property type="entry name" value="Elp3"/>
    <property type="match status" value="1"/>
</dbReference>
<sequence length="345" mass="39425">MKGRGSQIKVNNRYFKQQYVNEHIEGIDVPFLEETKTEYIKENPKKIVNKVYSPNVPFQYSMNPYQGCEHGCIYCYARESHQYWGYGAGIDFERKIIYKPDAPKLLANQFNNKNWVVSPIMLSGNTDCYQPIERKLQITRELLKVCLKYKHPISILTKKALIQRDIDILVELAKLNLVHVALSITSLDNKLRSVLEPRTATVEKKLETLELLAANNIPTGVMVAPIIPGLNSHEIPTIVEKVAKLGAISIGHTTVRLNGEIAEIFEDWIQKTFPNKASKVLNQIKEINGGNLYSKGKNRLKLHGETAIMIKNMFKIAVNKHLKESSFPEYDLTLFSRPNDQLKLF</sequence>
<protein>
    <submittedName>
        <fullName evidence="5">PA0069 family radical SAM protein</fullName>
    </submittedName>
</protein>
<dbReference type="InterPro" id="IPR006638">
    <property type="entry name" value="Elp3/MiaA/NifB-like_rSAM"/>
</dbReference>
<dbReference type="GO" id="GO:0051536">
    <property type="term" value="F:iron-sulfur cluster binding"/>
    <property type="evidence" value="ECO:0007669"/>
    <property type="project" value="UniProtKB-KW"/>
</dbReference>
<dbReference type="SUPFAM" id="SSF102114">
    <property type="entry name" value="Radical SAM enzymes"/>
    <property type="match status" value="1"/>
</dbReference>
<dbReference type="InterPro" id="IPR040086">
    <property type="entry name" value="MJ0683-like"/>
</dbReference>
<dbReference type="PROSITE" id="PS51918">
    <property type="entry name" value="RADICAL_SAM"/>
    <property type="match status" value="1"/>
</dbReference>
<dbReference type="GO" id="GO:0003824">
    <property type="term" value="F:catalytic activity"/>
    <property type="evidence" value="ECO:0007669"/>
    <property type="project" value="InterPro"/>
</dbReference>